<evidence type="ECO:0000259" key="2">
    <source>
        <dbReference type="Pfam" id="PF04892"/>
    </source>
</evidence>
<dbReference type="EMBL" id="SMCO01000004">
    <property type="protein sequence ID" value="TCV88109.1"/>
    <property type="molecule type" value="Genomic_DNA"/>
</dbReference>
<comment type="caution">
    <text evidence="3">The sequence shown here is derived from an EMBL/GenBank/DDBJ whole genome shotgun (WGS) entry which is preliminary data.</text>
</comment>
<dbReference type="PANTHER" id="PTHR28008">
    <property type="entry name" value="DOMAIN PROTEIN, PUTATIVE (AFU_ORTHOLOGUE AFUA_3G10980)-RELATED"/>
    <property type="match status" value="1"/>
</dbReference>
<protein>
    <submittedName>
        <fullName evidence="3">VanZ family protein</fullName>
    </submittedName>
</protein>
<feature type="transmembrane region" description="Helical" evidence="1">
    <location>
        <begin position="126"/>
        <end position="147"/>
    </location>
</feature>
<feature type="transmembrane region" description="Helical" evidence="1">
    <location>
        <begin position="303"/>
        <end position="322"/>
    </location>
</feature>
<feature type="domain" description="VanZ-like" evidence="2">
    <location>
        <begin position="53"/>
        <end position="174"/>
    </location>
</feature>
<keyword evidence="1" id="KW-1133">Transmembrane helix</keyword>
<evidence type="ECO:0000313" key="3">
    <source>
        <dbReference type="EMBL" id="TCV88109.1"/>
    </source>
</evidence>
<evidence type="ECO:0000256" key="1">
    <source>
        <dbReference type="SAM" id="Phobius"/>
    </source>
</evidence>
<evidence type="ECO:0000313" key="4">
    <source>
        <dbReference type="Proteomes" id="UP000295367"/>
    </source>
</evidence>
<keyword evidence="4" id="KW-1185">Reference proteome</keyword>
<feature type="transmembrane region" description="Helical" evidence="1">
    <location>
        <begin position="274"/>
        <end position="297"/>
    </location>
</feature>
<keyword evidence="1" id="KW-0812">Transmembrane</keyword>
<feature type="transmembrane region" description="Helical" evidence="1">
    <location>
        <begin position="329"/>
        <end position="347"/>
    </location>
</feature>
<name>A0A4V2W2I3_9PROT</name>
<proteinExistence type="predicted"/>
<reference evidence="3 4" key="1">
    <citation type="submission" date="2019-03" db="EMBL/GenBank/DDBJ databases">
        <title>Genomic Encyclopedia of Type Strains, Phase IV (KMG-IV): sequencing the most valuable type-strain genomes for metagenomic binning, comparative biology and taxonomic classification.</title>
        <authorList>
            <person name="Goeker M."/>
        </authorList>
    </citation>
    <scope>NUCLEOTIDE SEQUENCE [LARGE SCALE GENOMIC DNA]</scope>
    <source>
        <strain evidence="3 4">DSM 100309</strain>
    </source>
</reference>
<feature type="transmembrane region" description="Helical" evidence="1">
    <location>
        <begin position="153"/>
        <end position="171"/>
    </location>
</feature>
<gene>
    <name evidence="3" type="ORF">EDC63_10466</name>
</gene>
<feature type="transmembrane region" description="Helical" evidence="1">
    <location>
        <begin position="367"/>
        <end position="391"/>
    </location>
</feature>
<dbReference type="InterPro" id="IPR006976">
    <property type="entry name" value="VanZ-like"/>
</dbReference>
<keyword evidence="1" id="KW-0472">Membrane</keyword>
<dbReference type="Proteomes" id="UP000295367">
    <property type="component" value="Unassembled WGS sequence"/>
</dbReference>
<feature type="transmembrane region" description="Helical" evidence="1">
    <location>
        <begin position="102"/>
        <end position="119"/>
    </location>
</feature>
<organism evidence="3 4">
    <name type="scientific">Sulfurirhabdus autotrophica</name>
    <dbReference type="NCBI Taxonomy" id="1706046"/>
    <lineage>
        <taxon>Bacteria</taxon>
        <taxon>Pseudomonadati</taxon>
        <taxon>Pseudomonadota</taxon>
        <taxon>Betaproteobacteria</taxon>
        <taxon>Nitrosomonadales</taxon>
        <taxon>Sulfuricellaceae</taxon>
        <taxon>Sulfurirhabdus</taxon>
    </lineage>
</organism>
<feature type="transmembrane region" description="Helical" evidence="1">
    <location>
        <begin position="50"/>
        <end position="72"/>
    </location>
</feature>
<feature type="transmembrane region" description="Helical" evidence="1">
    <location>
        <begin position="244"/>
        <end position="262"/>
    </location>
</feature>
<accession>A0A4V2W2I3</accession>
<dbReference type="AlphaFoldDB" id="A0A4V2W2I3"/>
<sequence length="403" mass="45759">MWLQNVTRNLLNRSCVLTSAKTLLFRNMTYFKSKTHYPNEGLARPYRYQAVLYIALMVYVALIVYGSLYPFANWTLPSARALIFLISPWPQYVTRTDITTNILVYVPLGLLLGVVLRNYMGLRLTLFWATTMGLFLSFVMELLQLLLPSRDSSNVDILANTMGSLFGAMLARLLEKQTWPGNMFFAWRKRFFLPGLWVNTGLVLLGIWALSQLSLQAPSLVAGNLHVGFNPFWESRGVFSLARFYQAIIYMLEITALGLFVAAMIRTHHRMTPLVLALFTSTVLLKFLAAALLLKFYVLARLLSIEALLGLLAGLALLYLLLKNRRRPFGAAMIILVCFVIVKILYWQANPQTVSLMTEWPALKNNMLNVTGLASFFSDIWPFLAIAHMFVGSMITRRARMLA</sequence>
<dbReference type="Pfam" id="PF04892">
    <property type="entry name" value="VanZ"/>
    <property type="match status" value="1"/>
</dbReference>
<feature type="transmembrane region" description="Helical" evidence="1">
    <location>
        <begin position="191"/>
        <end position="210"/>
    </location>
</feature>
<dbReference type="PANTHER" id="PTHR28008:SF1">
    <property type="entry name" value="DOMAIN PROTEIN, PUTATIVE (AFU_ORTHOLOGUE AFUA_3G10980)-RELATED"/>
    <property type="match status" value="1"/>
</dbReference>